<feature type="compositionally biased region" description="Gly residues" evidence="2">
    <location>
        <begin position="277"/>
        <end position="298"/>
    </location>
</feature>
<dbReference type="PANTHER" id="PTHR40633:SF1">
    <property type="entry name" value="GPI ANCHORED SERINE-THREONINE RICH PROTEIN (AFU_ORTHOLOGUE AFUA_1G03630)"/>
    <property type="match status" value="1"/>
</dbReference>
<keyword evidence="3" id="KW-0472">Membrane</keyword>
<feature type="signal peptide" evidence="4">
    <location>
        <begin position="1"/>
        <end position="23"/>
    </location>
</feature>
<dbReference type="AlphaFoldDB" id="A0AA40EL84"/>
<evidence type="ECO:0000313" key="6">
    <source>
        <dbReference type="EMBL" id="KAK0741412.1"/>
    </source>
</evidence>
<keyword evidence="3" id="KW-0812">Transmembrane</keyword>
<feature type="transmembrane region" description="Helical" evidence="3">
    <location>
        <begin position="179"/>
        <end position="198"/>
    </location>
</feature>
<dbReference type="Pfam" id="PF10342">
    <property type="entry name" value="Kre9_KNH"/>
    <property type="match status" value="1"/>
</dbReference>
<name>A0AA40EL84_9PEZI</name>
<feature type="compositionally biased region" description="Gly residues" evidence="2">
    <location>
        <begin position="227"/>
        <end position="243"/>
    </location>
</feature>
<evidence type="ECO:0000256" key="4">
    <source>
        <dbReference type="SAM" id="SignalP"/>
    </source>
</evidence>
<dbReference type="InterPro" id="IPR052982">
    <property type="entry name" value="SRP1/TIP1-like"/>
</dbReference>
<proteinExistence type="predicted"/>
<comment type="caution">
    <text evidence="6">The sequence shown here is derived from an EMBL/GenBank/DDBJ whole genome shotgun (WGS) entry which is preliminary data.</text>
</comment>
<feature type="compositionally biased region" description="Low complexity" evidence="2">
    <location>
        <begin position="302"/>
        <end position="313"/>
    </location>
</feature>
<dbReference type="EMBL" id="JAUKUD010000006">
    <property type="protein sequence ID" value="KAK0741412.1"/>
    <property type="molecule type" value="Genomic_DNA"/>
</dbReference>
<evidence type="ECO:0000256" key="1">
    <source>
        <dbReference type="ARBA" id="ARBA00022729"/>
    </source>
</evidence>
<dbReference type="PANTHER" id="PTHR40633">
    <property type="entry name" value="MATRIX PROTEIN, PUTATIVE (AFU_ORTHOLOGUE AFUA_8G05410)-RELATED"/>
    <property type="match status" value="1"/>
</dbReference>
<feature type="region of interest" description="Disordered" evidence="2">
    <location>
        <begin position="219"/>
        <end position="338"/>
    </location>
</feature>
<evidence type="ECO:0000256" key="2">
    <source>
        <dbReference type="SAM" id="MobiDB-lite"/>
    </source>
</evidence>
<evidence type="ECO:0000313" key="7">
    <source>
        <dbReference type="Proteomes" id="UP001172155"/>
    </source>
</evidence>
<feature type="domain" description="Yeast cell wall synthesis Kre9/Knh1-like N-terminal" evidence="5">
    <location>
        <begin position="33"/>
        <end position="111"/>
    </location>
</feature>
<dbReference type="Proteomes" id="UP001172155">
    <property type="component" value="Unassembled WGS sequence"/>
</dbReference>
<evidence type="ECO:0000256" key="3">
    <source>
        <dbReference type="SAM" id="Phobius"/>
    </source>
</evidence>
<dbReference type="InterPro" id="IPR018466">
    <property type="entry name" value="Kre9/Knh1-like_N"/>
</dbReference>
<keyword evidence="7" id="KW-1185">Reference proteome</keyword>
<reference evidence="6" key="1">
    <citation type="submission" date="2023-06" db="EMBL/GenBank/DDBJ databases">
        <title>Genome-scale phylogeny and comparative genomics of the fungal order Sordariales.</title>
        <authorList>
            <consortium name="Lawrence Berkeley National Laboratory"/>
            <person name="Hensen N."/>
            <person name="Bonometti L."/>
            <person name="Westerberg I."/>
            <person name="Brannstrom I.O."/>
            <person name="Guillou S."/>
            <person name="Cros-Aarteil S."/>
            <person name="Calhoun S."/>
            <person name="Haridas S."/>
            <person name="Kuo A."/>
            <person name="Mondo S."/>
            <person name="Pangilinan J."/>
            <person name="Riley R."/>
            <person name="LaButti K."/>
            <person name="Andreopoulos B."/>
            <person name="Lipzen A."/>
            <person name="Chen C."/>
            <person name="Yanf M."/>
            <person name="Daum C."/>
            <person name="Ng V."/>
            <person name="Clum A."/>
            <person name="Steindorff A."/>
            <person name="Ohm R."/>
            <person name="Martin F."/>
            <person name="Silar P."/>
            <person name="Natvig D."/>
            <person name="Lalanne C."/>
            <person name="Gautier V."/>
            <person name="Ament-velasquez S.L."/>
            <person name="Kruys A."/>
            <person name="Hutchinson M.I."/>
            <person name="Powell A.J."/>
            <person name="Barry K."/>
            <person name="Miller A.N."/>
            <person name="Grigoriev I.V."/>
            <person name="Debuchy R."/>
            <person name="Gladieux P."/>
            <person name="Thoren M.H."/>
            <person name="Johannesson H."/>
        </authorList>
    </citation>
    <scope>NUCLEOTIDE SEQUENCE</scope>
    <source>
        <strain evidence="6">SMH3187-1</strain>
    </source>
</reference>
<evidence type="ECO:0000259" key="5">
    <source>
        <dbReference type="Pfam" id="PF10342"/>
    </source>
</evidence>
<gene>
    <name evidence="6" type="ORF">B0T18DRAFT_394012</name>
</gene>
<organism evidence="6 7">
    <name type="scientific">Schizothecium vesticola</name>
    <dbReference type="NCBI Taxonomy" id="314040"/>
    <lineage>
        <taxon>Eukaryota</taxon>
        <taxon>Fungi</taxon>
        <taxon>Dikarya</taxon>
        <taxon>Ascomycota</taxon>
        <taxon>Pezizomycotina</taxon>
        <taxon>Sordariomycetes</taxon>
        <taxon>Sordariomycetidae</taxon>
        <taxon>Sordariales</taxon>
        <taxon>Schizotheciaceae</taxon>
        <taxon>Schizothecium</taxon>
    </lineage>
</organism>
<protein>
    <recommendedName>
        <fullName evidence="5">Yeast cell wall synthesis Kre9/Knh1-like N-terminal domain-containing protein</fullName>
    </recommendedName>
</protein>
<feature type="chain" id="PRO_5041295746" description="Yeast cell wall synthesis Kre9/Knh1-like N-terminal domain-containing protein" evidence="4">
    <location>
        <begin position="24"/>
        <end position="338"/>
    </location>
</feature>
<keyword evidence="3" id="KW-1133">Transmembrane helix</keyword>
<accession>A0AA40EL84</accession>
<keyword evidence="1 4" id="KW-0732">Signal</keyword>
<sequence length="338" mass="34349">MAMPRLWHQLLLVALSLAPAVYAVSLTNTEFNIAIGQPFIITWTNASGPVTIDLLGGADASQPLPVVVTIATNVAGNTFTWTPSPVESHAVYGLRVYDDITNEAYSFAFQIQGNTPSSSTTTLVTTTRPASSSATSSGSRTTASIDITSSPTATPTASGTPVPVVPSASATALSTGAKAGIGIGAAVAFLSLMTWAFFRLRRAQREDAAAVAMAKKGLELGKQPEKPGGGPGGMKPGMGGGPPSNGRGTPLMGGRDTPVSSNGGRDTPGFYGPPGGPGYSMGGAGMVMPGGPGMGGRPGHQSSYSVASTVATSRHYSMSSVVGQLPVRQTPEPWKTPR</sequence>
<feature type="region of interest" description="Disordered" evidence="2">
    <location>
        <begin position="116"/>
        <end position="162"/>
    </location>
</feature>